<evidence type="ECO:0000256" key="1">
    <source>
        <dbReference type="SAM" id="Phobius"/>
    </source>
</evidence>
<reference evidence="2 3" key="1">
    <citation type="submission" date="2017-09" db="EMBL/GenBank/DDBJ databases">
        <title>FDA dAtabase for Regulatory Grade micrObial Sequences (FDA-ARGOS): Supporting development and validation of Infectious Disease Dx tests.</title>
        <authorList>
            <person name="Kerrigan L."/>
            <person name="Long C."/>
            <person name="Tallon L.J."/>
            <person name="Sadzewicz L."/>
            <person name="Ott S."/>
            <person name="Zhao X."/>
            <person name="Nagaraj S."/>
            <person name="Vavikolanu K."/>
            <person name="Aluvathingal J."/>
            <person name="Nadendla S."/>
            <person name="Sichtig H."/>
        </authorList>
    </citation>
    <scope>NUCLEOTIDE SEQUENCE [LARGE SCALE GENOMIC DNA]</scope>
    <source>
        <strain evidence="2 3">FDAARGOS_423</strain>
    </source>
</reference>
<gene>
    <name evidence="2" type="ORF">CRX47_18220</name>
</gene>
<feature type="transmembrane region" description="Helical" evidence="1">
    <location>
        <begin position="37"/>
        <end position="54"/>
    </location>
</feature>
<feature type="transmembrane region" description="Helical" evidence="1">
    <location>
        <begin position="122"/>
        <end position="141"/>
    </location>
</feature>
<dbReference type="Proteomes" id="UP000223854">
    <property type="component" value="Unassembled WGS sequence"/>
</dbReference>
<comment type="caution">
    <text evidence="2">The sequence shown here is derived from an EMBL/GenBank/DDBJ whole genome shotgun (WGS) entry which is preliminary data.</text>
</comment>
<feature type="transmembrane region" description="Helical" evidence="1">
    <location>
        <begin position="89"/>
        <end position="110"/>
    </location>
</feature>
<accession>A0ABX4K817</accession>
<keyword evidence="3" id="KW-1185">Reference proteome</keyword>
<organism evidence="2 3">
    <name type="scientific">Clostridium sporogenes</name>
    <dbReference type="NCBI Taxonomy" id="1509"/>
    <lineage>
        <taxon>Bacteria</taxon>
        <taxon>Bacillati</taxon>
        <taxon>Bacillota</taxon>
        <taxon>Clostridia</taxon>
        <taxon>Eubacteriales</taxon>
        <taxon>Clostridiaceae</taxon>
        <taxon>Clostridium</taxon>
    </lineage>
</organism>
<evidence type="ECO:0000313" key="3">
    <source>
        <dbReference type="Proteomes" id="UP000223854"/>
    </source>
</evidence>
<feature type="transmembrane region" description="Helical" evidence="1">
    <location>
        <begin position="6"/>
        <end position="28"/>
    </location>
</feature>
<keyword evidence="1" id="KW-0472">Membrane</keyword>
<dbReference type="RefSeq" id="WP_045519853.1">
    <property type="nucleotide sequence ID" value="NZ_CBCRVC010000053.1"/>
</dbReference>
<feature type="transmembrane region" description="Helical" evidence="1">
    <location>
        <begin position="60"/>
        <end position="77"/>
    </location>
</feature>
<proteinExistence type="predicted"/>
<keyword evidence="1" id="KW-1133">Transmembrane helix</keyword>
<evidence type="ECO:0000313" key="2">
    <source>
        <dbReference type="EMBL" id="PHH01659.1"/>
    </source>
</evidence>
<name>A0ABX4K817_CLOSG</name>
<keyword evidence="1" id="KW-0812">Transmembrane</keyword>
<sequence>MLKLSILEFFLISIPETFIFMVGIYFLAKKKFSKRRLIIMALLFAIESYCVRMLPIHFGIHLAINIIFSIVLSVNIGKIPMKDAISYNMIMMIVLSISEFINVFLFIQIFNINGSLVRLTTAIKVIYVIPYLILFVFNIFLTNRFMNKRK</sequence>
<protein>
    <submittedName>
        <fullName evidence="2">Uncharacterized protein</fullName>
    </submittedName>
</protein>
<dbReference type="EMBL" id="PDLH01000007">
    <property type="protein sequence ID" value="PHH01659.1"/>
    <property type="molecule type" value="Genomic_DNA"/>
</dbReference>